<evidence type="ECO:0000259" key="5">
    <source>
        <dbReference type="Pfam" id="PF00496"/>
    </source>
</evidence>
<dbReference type="CDD" id="cd08513">
    <property type="entry name" value="PBP2_thermophilic_Hb8_like"/>
    <property type="match status" value="1"/>
</dbReference>
<sequence length="527" mass="59316">MTQYPSSFNPNIGSMLAKSLVEGMTLRPVTAWDPDWKLVCLLCTELPTIENGGAVIEEYAPGKKGIAVTYTLRPDLKWGDGTPVSTRDVAFTLEVGKHPQSGVAAAEGYRRILKLDIKDERTFTFHTDRVTFDYNAMGDFRLLPAHVERPVFEANPAEYRNRSRFETDTTNAALWFGPYRIVKTVPGASVELERNPAWSGKAPYFRRIVFRIIENTAALEANLLSGSIDYVIGELGLSLDQALSFEKRHKDRFDVVYKPGLVYEHIDINLDNPLLADRRVRHALMLGIDREAISARLFEGKQPVAHSNVNPLDPMYSPGARHYAYDAAAARQLLDAAGFAEIRGGVRQNAKGERLSIELATTAGNRNRELIQQVLQSQWKQIGIDVRLKVEPPRVFFGDTVNKRAYSGLAMYAWVSAPQSVPRTTLHSQEIPSQANNWSGQNSGGYKNPEMDRLLDAMEVELDVARRKALFGEMQRIYTEDLPVLPLYFRSDVFVLPKALKGVRPTGHLNVSTLWVEDWRWADPNEK</sequence>
<proteinExistence type="inferred from homology"/>
<evidence type="ECO:0000256" key="3">
    <source>
        <dbReference type="ARBA" id="ARBA00022448"/>
    </source>
</evidence>
<organism evidence="6 7">
    <name type="scientific">Vineibacter terrae</name>
    <dbReference type="NCBI Taxonomy" id="2586908"/>
    <lineage>
        <taxon>Bacteria</taxon>
        <taxon>Pseudomonadati</taxon>
        <taxon>Pseudomonadota</taxon>
        <taxon>Alphaproteobacteria</taxon>
        <taxon>Hyphomicrobiales</taxon>
        <taxon>Vineibacter</taxon>
    </lineage>
</organism>
<name>A0A5C8PD36_9HYPH</name>
<dbReference type="Proteomes" id="UP000321638">
    <property type="component" value="Unassembled WGS sequence"/>
</dbReference>
<dbReference type="PANTHER" id="PTHR30290:SF9">
    <property type="entry name" value="OLIGOPEPTIDE-BINDING PROTEIN APPA"/>
    <property type="match status" value="1"/>
</dbReference>
<keyword evidence="7" id="KW-1185">Reference proteome</keyword>
<dbReference type="Gene3D" id="3.10.105.10">
    <property type="entry name" value="Dipeptide-binding Protein, Domain 3"/>
    <property type="match status" value="1"/>
</dbReference>
<dbReference type="EMBL" id="VDUZ01000046">
    <property type="protein sequence ID" value="TXL71272.1"/>
    <property type="molecule type" value="Genomic_DNA"/>
</dbReference>
<evidence type="ECO:0000313" key="6">
    <source>
        <dbReference type="EMBL" id="TXL71272.1"/>
    </source>
</evidence>
<dbReference type="InterPro" id="IPR039424">
    <property type="entry name" value="SBP_5"/>
</dbReference>
<evidence type="ECO:0000256" key="2">
    <source>
        <dbReference type="ARBA" id="ARBA00005695"/>
    </source>
</evidence>
<comment type="caution">
    <text evidence="6">The sequence shown here is derived from an EMBL/GenBank/DDBJ whole genome shotgun (WGS) entry which is preliminary data.</text>
</comment>
<dbReference type="Gene3D" id="3.40.190.10">
    <property type="entry name" value="Periplasmic binding protein-like II"/>
    <property type="match status" value="1"/>
</dbReference>
<dbReference type="InterPro" id="IPR030678">
    <property type="entry name" value="Peptide/Ni-bd"/>
</dbReference>
<reference evidence="6 7" key="1">
    <citation type="submission" date="2019-06" db="EMBL/GenBank/DDBJ databases">
        <title>New taxonomy in bacterial strain CC-CFT640, isolated from vineyard.</title>
        <authorList>
            <person name="Lin S.-Y."/>
            <person name="Tsai C.-F."/>
            <person name="Young C.-C."/>
        </authorList>
    </citation>
    <scope>NUCLEOTIDE SEQUENCE [LARGE SCALE GENOMIC DNA]</scope>
    <source>
        <strain evidence="6 7">CC-CFT640</strain>
    </source>
</reference>
<dbReference type="InterPro" id="IPR000914">
    <property type="entry name" value="SBP_5_dom"/>
</dbReference>
<dbReference type="SUPFAM" id="SSF53850">
    <property type="entry name" value="Periplasmic binding protein-like II"/>
    <property type="match status" value="1"/>
</dbReference>
<comment type="subcellular location">
    <subcellularLocation>
        <location evidence="1">Periplasm</location>
    </subcellularLocation>
</comment>
<comment type="similarity">
    <text evidence="2">Belongs to the bacterial solute-binding protein 5 family.</text>
</comment>
<keyword evidence="3" id="KW-0813">Transport</keyword>
<dbReference type="PIRSF" id="PIRSF002741">
    <property type="entry name" value="MppA"/>
    <property type="match status" value="1"/>
</dbReference>
<dbReference type="AlphaFoldDB" id="A0A5C8PD36"/>
<dbReference type="GO" id="GO:0015833">
    <property type="term" value="P:peptide transport"/>
    <property type="evidence" value="ECO:0007669"/>
    <property type="project" value="TreeGrafter"/>
</dbReference>
<gene>
    <name evidence="6" type="ORF">FHP25_30930</name>
</gene>
<evidence type="ECO:0000313" key="7">
    <source>
        <dbReference type="Proteomes" id="UP000321638"/>
    </source>
</evidence>
<dbReference type="PANTHER" id="PTHR30290">
    <property type="entry name" value="PERIPLASMIC BINDING COMPONENT OF ABC TRANSPORTER"/>
    <property type="match status" value="1"/>
</dbReference>
<dbReference type="GO" id="GO:0043190">
    <property type="term" value="C:ATP-binding cassette (ABC) transporter complex"/>
    <property type="evidence" value="ECO:0007669"/>
    <property type="project" value="InterPro"/>
</dbReference>
<evidence type="ECO:0000256" key="1">
    <source>
        <dbReference type="ARBA" id="ARBA00004418"/>
    </source>
</evidence>
<feature type="domain" description="Solute-binding protein family 5" evidence="5">
    <location>
        <begin position="63"/>
        <end position="417"/>
    </location>
</feature>
<accession>A0A5C8PD36</accession>
<dbReference type="GO" id="GO:0030288">
    <property type="term" value="C:outer membrane-bounded periplasmic space"/>
    <property type="evidence" value="ECO:0007669"/>
    <property type="project" value="UniProtKB-ARBA"/>
</dbReference>
<evidence type="ECO:0000256" key="4">
    <source>
        <dbReference type="ARBA" id="ARBA00022729"/>
    </source>
</evidence>
<dbReference type="Pfam" id="PF00496">
    <property type="entry name" value="SBP_bac_5"/>
    <property type="match status" value="1"/>
</dbReference>
<dbReference type="OrthoDB" id="9803988at2"/>
<keyword evidence="4" id="KW-0732">Signal</keyword>
<protein>
    <submittedName>
        <fullName evidence="6">Peptide ABC transporter substrate-binding protein</fullName>
    </submittedName>
</protein>
<dbReference type="Gene3D" id="3.90.76.10">
    <property type="entry name" value="Dipeptide-binding Protein, Domain 1"/>
    <property type="match status" value="1"/>
</dbReference>
<dbReference type="GO" id="GO:1904680">
    <property type="term" value="F:peptide transmembrane transporter activity"/>
    <property type="evidence" value="ECO:0007669"/>
    <property type="project" value="TreeGrafter"/>
</dbReference>